<protein>
    <submittedName>
        <fullName evidence="2">Aliphatic amidase regulator</fullName>
    </submittedName>
</protein>
<dbReference type="Proteomes" id="UP000461670">
    <property type="component" value="Unassembled WGS sequence"/>
</dbReference>
<name>A0A7V8JQ96_9BURK</name>
<reference evidence="3" key="1">
    <citation type="journal article" date="2020" name="MBio">
        <title>Horizontal gene transfer to a defensive symbiont with a reduced genome amongst a multipartite beetle microbiome.</title>
        <authorList>
            <person name="Waterworth S.C."/>
            <person name="Florez L.V."/>
            <person name="Rees E.R."/>
            <person name="Hertweck C."/>
            <person name="Kaltenpoth M."/>
            <person name="Kwan J.C."/>
        </authorList>
    </citation>
    <scope>NUCLEOTIDE SEQUENCE [LARGE SCALE GENOMIC DNA]</scope>
</reference>
<dbReference type="Gene3D" id="1.10.10.10">
    <property type="entry name" value="Winged helix-like DNA-binding domain superfamily/Winged helix DNA-binding domain"/>
    <property type="match status" value="1"/>
</dbReference>
<dbReference type="InterPro" id="IPR036388">
    <property type="entry name" value="WH-like_DNA-bd_sf"/>
</dbReference>
<dbReference type="AlphaFoldDB" id="A0A7V8JQ96"/>
<feature type="domain" description="ANTAR" evidence="1">
    <location>
        <begin position="141"/>
        <end position="202"/>
    </location>
</feature>
<accession>A0A7V8JQ96</accession>
<sequence>MPDTRPPAPPARQEVGPLLRELGGLRIAVLHPHDAEGRTLMSHLQRIGSHATEVWPIPARLDAEFDIVIMAIELDQRQRMAAFVQSRGELSPPLIAIVGYENPSMLQLVLESGAVAVLERPLKPFGLLTQMLMARTLWRQRTATLAQMRKLEGRFATVSKLTMAKTILIAREGLTEQEAHRRIQKLAMAGRTTVEDVAQTIIAASENAP</sequence>
<dbReference type="PROSITE" id="PS50921">
    <property type="entry name" value="ANTAR"/>
    <property type="match status" value="1"/>
</dbReference>
<organism evidence="2 3">
    <name type="scientific">Paracidovorax wautersii</name>
    <dbReference type="NCBI Taxonomy" id="1177982"/>
    <lineage>
        <taxon>Bacteria</taxon>
        <taxon>Pseudomonadati</taxon>
        <taxon>Pseudomonadota</taxon>
        <taxon>Betaproteobacteria</taxon>
        <taxon>Burkholderiales</taxon>
        <taxon>Comamonadaceae</taxon>
        <taxon>Paracidovorax</taxon>
    </lineage>
</organism>
<gene>
    <name evidence="2" type="primary">amiR</name>
    <name evidence="2" type="ORF">GAK30_02297</name>
</gene>
<evidence type="ECO:0000313" key="2">
    <source>
        <dbReference type="EMBL" id="KAF1020802.1"/>
    </source>
</evidence>
<dbReference type="InterPro" id="IPR011006">
    <property type="entry name" value="CheY-like_superfamily"/>
</dbReference>
<dbReference type="Gene3D" id="3.40.50.2300">
    <property type="match status" value="1"/>
</dbReference>
<proteinExistence type="predicted"/>
<dbReference type="InterPro" id="IPR005561">
    <property type="entry name" value="ANTAR"/>
</dbReference>
<dbReference type="GO" id="GO:0003723">
    <property type="term" value="F:RNA binding"/>
    <property type="evidence" value="ECO:0007669"/>
    <property type="project" value="InterPro"/>
</dbReference>
<dbReference type="InterPro" id="IPR049021">
    <property type="entry name" value="AmiR_N"/>
</dbReference>
<dbReference type="PIRSF" id="PIRSF036382">
    <property type="entry name" value="RR_antiterm"/>
    <property type="match status" value="1"/>
</dbReference>
<comment type="caution">
    <text evidence="2">The sequence shown here is derived from an EMBL/GenBank/DDBJ whole genome shotgun (WGS) entry which is preliminary data.</text>
</comment>
<dbReference type="Pfam" id="PF03861">
    <property type="entry name" value="ANTAR"/>
    <property type="match status" value="1"/>
</dbReference>
<dbReference type="InterPro" id="IPR008327">
    <property type="entry name" value="Sig_transdc_resp-reg_antiterm"/>
</dbReference>
<dbReference type="EMBL" id="WNDQ01000030">
    <property type="protein sequence ID" value="KAF1020802.1"/>
    <property type="molecule type" value="Genomic_DNA"/>
</dbReference>
<evidence type="ECO:0000259" key="1">
    <source>
        <dbReference type="PROSITE" id="PS50921"/>
    </source>
</evidence>
<dbReference type="SUPFAM" id="SSF52172">
    <property type="entry name" value="CheY-like"/>
    <property type="match status" value="1"/>
</dbReference>
<dbReference type="Pfam" id="PF21332">
    <property type="entry name" value="AmiR_N"/>
    <property type="match status" value="1"/>
</dbReference>
<evidence type="ECO:0000313" key="3">
    <source>
        <dbReference type="Proteomes" id="UP000461670"/>
    </source>
</evidence>
<dbReference type="SMART" id="SM01012">
    <property type="entry name" value="ANTAR"/>
    <property type="match status" value="1"/>
</dbReference>